<organism evidence="7 8">
    <name type="scientific">Orbilia oligospora</name>
    <name type="common">Nematode-trapping fungus</name>
    <name type="synonym">Arthrobotrys oligospora</name>
    <dbReference type="NCBI Taxonomy" id="2813651"/>
    <lineage>
        <taxon>Eukaryota</taxon>
        <taxon>Fungi</taxon>
        <taxon>Dikarya</taxon>
        <taxon>Ascomycota</taxon>
        <taxon>Pezizomycotina</taxon>
        <taxon>Orbiliomycetes</taxon>
        <taxon>Orbiliales</taxon>
        <taxon>Orbiliaceae</taxon>
        <taxon>Orbilia</taxon>
    </lineage>
</organism>
<dbReference type="AlphaFoldDB" id="A0A7C8RDU7"/>
<evidence type="ECO:0000313" key="8">
    <source>
        <dbReference type="Proteomes" id="UP000474640"/>
    </source>
</evidence>
<feature type="transmembrane region" description="Helical" evidence="6">
    <location>
        <begin position="543"/>
        <end position="565"/>
    </location>
</feature>
<dbReference type="EMBL" id="JAABOJ010000018">
    <property type="protein sequence ID" value="KAF3280525.1"/>
    <property type="molecule type" value="Genomic_DNA"/>
</dbReference>
<evidence type="ECO:0000256" key="4">
    <source>
        <dbReference type="ARBA" id="ARBA00023136"/>
    </source>
</evidence>
<reference evidence="7 8" key="1">
    <citation type="submission" date="2020-01" db="EMBL/GenBank/DDBJ databases">
        <authorList>
            <person name="Palmer J.M."/>
        </authorList>
    </citation>
    <scope>NUCLEOTIDE SEQUENCE [LARGE SCALE GENOMIC DNA]</scope>
    <source>
        <strain evidence="7 8">TWF970</strain>
    </source>
</reference>
<proteinExistence type="predicted"/>
<protein>
    <submittedName>
        <fullName evidence="7">Uncharacterized protein</fullName>
    </submittedName>
</protein>
<dbReference type="Gene3D" id="1.20.58.340">
    <property type="entry name" value="Magnesium transport protein CorA, transmembrane region"/>
    <property type="match status" value="1"/>
</dbReference>
<sequence>MAYSELASIELGFLRTSFKNPPLTSNPNRGIRVCKINITSAGSLDVSHCALSALESLQSHPDVTTQIFVIEGSEREDLKLALGPWTQLDKELWHPFLTAHCSKGEDMIQALERENENVFSLVWKRSVAQSKDQHEIEYRILSGKPYDLNTYRDPMDLSLNHKRYGHWPDSPYREYVFISPSEDDAFLYHAAKERVSLCFGNLGGLPTGILLFDPIRYHNISTGTYQFRSGNYDWSEELVPCFLDPTTIQEQLPKQSKRPSYANQNMIFDHTETSNNDHDLRLKKFLDILETLGKESIDKNPQYLVERALIQLACKDLRQILEKVSYMLDTIELSLHDDTVLQDSLSMWRYQLGACRNMLFHENISLRRLQGNIKSKVGNRSNQTSSSSRSNPGNLGYQKDMIKLLEELRELTIAVEYTHKRVESDFQALMSSMSIVESRRAISETEVVSKLTQLAFFFIPLSLVAAIFGMNINEFENKLTWWHWLAVSVSSSSLTYILLYWSKMTNRFQQLSNLMSTLSLNRIRKNTIRWMLVAESIVKKWPIIFKLLVLLVSLAAAAIATFVVATRRTTRIAEQNAFEYFDTKIKNKKYIMSNLSNSYYSVYRIENKMTMVDPEMPSPRYHNTIFIETWEDGYKSGRTCHVIGDLVTGMTYNTRVDQDPELGEMFFAKHFLGFLKPEDYPDRLNEILEVLPPPPKQKSFNPKSMRTEQHKSPGVFYEIGEERPPMVKCTEWTINQAIPALIEAGILMKDG</sequence>
<evidence type="ECO:0000256" key="5">
    <source>
        <dbReference type="SAM" id="MobiDB-lite"/>
    </source>
</evidence>
<dbReference type="GO" id="GO:0046873">
    <property type="term" value="F:metal ion transmembrane transporter activity"/>
    <property type="evidence" value="ECO:0007669"/>
    <property type="project" value="InterPro"/>
</dbReference>
<feature type="transmembrane region" description="Helical" evidence="6">
    <location>
        <begin position="451"/>
        <end position="469"/>
    </location>
</feature>
<comment type="caution">
    <text evidence="7">The sequence shown here is derived from an EMBL/GenBank/DDBJ whole genome shotgun (WGS) entry which is preliminary data.</text>
</comment>
<evidence type="ECO:0000256" key="1">
    <source>
        <dbReference type="ARBA" id="ARBA00004141"/>
    </source>
</evidence>
<evidence type="ECO:0000313" key="7">
    <source>
        <dbReference type="EMBL" id="KAF3280525.1"/>
    </source>
</evidence>
<keyword evidence="4 6" id="KW-0472">Membrane</keyword>
<accession>A0A7C8RDU7</accession>
<feature type="region of interest" description="Disordered" evidence="5">
    <location>
        <begin position="376"/>
        <end position="395"/>
    </location>
</feature>
<dbReference type="InterPro" id="IPR045863">
    <property type="entry name" value="CorA_TM1_TM2"/>
</dbReference>
<gene>
    <name evidence="7" type="ORF">TWF970_002746</name>
</gene>
<dbReference type="Proteomes" id="UP000474640">
    <property type="component" value="Unassembled WGS sequence"/>
</dbReference>
<evidence type="ECO:0000256" key="6">
    <source>
        <dbReference type="SAM" id="Phobius"/>
    </source>
</evidence>
<keyword evidence="3 6" id="KW-1133">Transmembrane helix</keyword>
<keyword evidence="2 6" id="KW-0812">Transmembrane</keyword>
<feature type="compositionally biased region" description="Low complexity" evidence="5">
    <location>
        <begin position="379"/>
        <end position="391"/>
    </location>
</feature>
<evidence type="ECO:0000256" key="3">
    <source>
        <dbReference type="ARBA" id="ARBA00022989"/>
    </source>
</evidence>
<comment type="subcellular location">
    <subcellularLocation>
        <location evidence="1">Membrane</location>
        <topology evidence="1">Multi-pass membrane protein</topology>
    </subcellularLocation>
</comment>
<dbReference type="SUPFAM" id="SSF144083">
    <property type="entry name" value="Magnesium transport protein CorA, transmembrane region"/>
    <property type="match status" value="1"/>
</dbReference>
<feature type="transmembrane region" description="Helical" evidence="6">
    <location>
        <begin position="481"/>
        <end position="501"/>
    </location>
</feature>
<dbReference type="InterPro" id="IPR046670">
    <property type="entry name" value="DUF6540"/>
</dbReference>
<dbReference type="OrthoDB" id="3231000at2759"/>
<name>A0A7C8RDU7_ORBOL</name>
<dbReference type="GO" id="GO:0016020">
    <property type="term" value="C:membrane"/>
    <property type="evidence" value="ECO:0007669"/>
    <property type="project" value="UniProtKB-SubCell"/>
</dbReference>
<dbReference type="InterPro" id="IPR002523">
    <property type="entry name" value="MgTranspt_CorA/ZnTranspt_ZntB"/>
</dbReference>
<evidence type="ECO:0000256" key="2">
    <source>
        <dbReference type="ARBA" id="ARBA00022692"/>
    </source>
</evidence>
<dbReference type="Pfam" id="PF01544">
    <property type="entry name" value="CorA"/>
    <property type="match status" value="1"/>
</dbReference>
<dbReference type="Pfam" id="PF20174">
    <property type="entry name" value="DUF6540"/>
    <property type="match status" value="1"/>
</dbReference>